<evidence type="ECO:0000313" key="3">
    <source>
        <dbReference type="Proteomes" id="UP001056035"/>
    </source>
</evidence>
<organism evidence="2 3">
    <name type="scientific">Paraconexibacter antarcticus</name>
    <dbReference type="NCBI Taxonomy" id="2949664"/>
    <lineage>
        <taxon>Bacteria</taxon>
        <taxon>Bacillati</taxon>
        <taxon>Actinomycetota</taxon>
        <taxon>Thermoleophilia</taxon>
        <taxon>Solirubrobacterales</taxon>
        <taxon>Paraconexibacteraceae</taxon>
        <taxon>Paraconexibacter</taxon>
    </lineage>
</organism>
<gene>
    <name evidence="2" type="ORF">NBH00_12595</name>
</gene>
<dbReference type="InterPro" id="IPR014748">
    <property type="entry name" value="Enoyl-CoA_hydra_C"/>
</dbReference>
<comment type="similarity">
    <text evidence="1">Belongs to the enoyl-CoA hydratase/isomerase family.</text>
</comment>
<sequence length="272" mass="28515">MSDFELVHEYDTVNLWRDGGAAKIELARPDALNAWDAQLSADLRTALDLVGPDPEVRAVCLTGAGRAFCSGADLKAVGNTKTTPSGRPDLYSSLVDRYHPVIAAVRAMPKPVVAAVNGPAVGVGLSLALAADLVIAAESSYFLLAFINIGLVPDGGASAFVASRVGFARATEMAMLGEKIGGAKAEQWGLVNRVVPDSDLAAEAEALTLRLASGATLAYAGAKRGLDAWMLSGLHGQLELEARIQQQMGASDDFVEGVTAFMQKRQTSFQGR</sequence>
<proteinExistence type="inferred from homology"/>
<dbReference type="PANTHER" id="PTHR43459">
    <property type="entry name" value="ENOYL-COA HYDRATASE"/>
    <property type="match status" value="1"/>
</dbReference>
<dbReference type="Pfam" id="PF00378">
    <property type="entry name" value="ECH_1"/>
    <property type="match status" value="1"/>
</dbReference>
<dbReference type="Gene3D" id="3.90.226.10">
    <property type="entry name" value="2-enoyl-CoA Hydratase, Chain A, domain 1"/>
    <property type="match status" value="1"/>
</dbReference>
<reference evidence="2 3" key="1">
    <citation type="submission" date="2022-06" db="EMBL/GenBank/DDBJ databases">
        <title>Paraconexibacter antarcticus.</title>
        <authorList>
            <person name="Kim C.S."/>
        </authorList>
    </citation>
    <scope>NUCLEOTIDE SEQUENCE [LARGE SCALE GENOMIC DNA]</scope>
    <source>
        <strain evidence="2 3">02-257</strain>
    </source>
</reference>
<dbReference type="SUPFAM" id="SSF52096">
    <property type="entry name" value="ClpP/crotonase"/>
    <property type="match status" value="1"/>
</dbReference>
<dbReference type="CDD" id="cd06558">
    <property type="entry name" value="crotonase-like"/>
    <property type="match status" value="1"/>
</dbReference>
<name>A0ABY5DZA6_9ACTN</name>
<evidence type="ECO:0000313" key="2">
    <source>
        <dbReference type="EMBL" id="UTI67016.1"/>
    </source>
</evidence>
<dbReference type="EMBL" id="CP098502">
    <property type="protein sequence ID" value="UTI67016.1"/>
    <property type="molecule type" value="Genomic_DNA"/>
</dbReference>
<protein>
    <submittedName>
        <fullName evidence="2">Enoyl-CoA hydratase-related protein</fullName>
    </submittedName>
</protein>
<dbReference type="PANTHER" id="PTHR43459:SF1">
    <property type="entry name" value="EG:BACN32G11.4 PROTEIN"/>
    <property type="match status" value="1"/>
</dbReference>
<dbReference type="InterPro" id="IPR001753">
    <property type="entry name" value="Enoyl-CoA_hydra/iso"/>
</dbReference>
<dbReference type="RefSeq" id="WP_254573668.1">
    <property type="nucleotide sequence ID" value="NZ_CP098502.1"/>
</dbReference>
<dbReference type="Proteomes" id="UP001056035">
    <property type="component" value="Chromosome"/>
</dbReference>
<dbReference type="InterPro" id="IPR029045">
    <property type="entry name" value="ClpP/crotonase-like_dom_sf"/>
</dbReference>
<accession>A0ABY5DZA6</accession>
<dbReference type="Gene3D" id="1.10.12.10">
    <property type="entry name" value="Lyase 2-enoyl-coa Hydratase, Chain A, domain 2"/>
    <property type="match status" value="1"/>
</dbReference>
<evidence type="ECO:0000256" key="1">
    <source>
        <dbReference type="ARBA" id="ARBA00005254"/>
    </source>
</evidence>
<keyword evidence="3" id="KW-1185">Reference proteome</keyword>